<reference evidence="1" key="1">
    <citation type="submission" date="2018-05" db="EMBL/GenBank/DDBJ databases">
        <authorList>
            <person name="Lanie J.A."/>
            <person name="Ng W.-L."/>
            <person name="Kazmierczak K.M."/>
            <person name="Andrzejewski T.M."/>
            <person name="Davidsen T.M."/>
            <person name="Wayne K.J."/>
            <person name="Tettelin H."/>
            <person name="Glass J.I."/>
            <person name="Rusch D."/>
            <person name="Podicherti R."/>
            <person name="Tsui H.-C.T."/>
            <person name="Winkler M.E."/>
        </authorList>
    </citation>
    <scope>NUCLEOTIDE SEQUENCE</scope>
</reference>
<accession>A0A382THF4</accession>
<organism evidence="1">
    <name type="scientific">marine metagenome</name>
    <dbReference type="NCBI Taxonomy" id="408172"/>
    <lineage>
        <taxon>unclassified sequences</taxon>
        <taxon>metagenomes</taxon>
        <taxon>ecological metagenomes</taxon>
    </lineage>
</organism>
<sequence length="136" mass="14555">QKIFTSSTSFTKKYSYYSDSSCSTSTGYIKYGYKDIKVGSTVTGLGASRPSSAYQVQYSKLNVISKGKTSAAVSFLNTFVGMTHSLDVEQTNPMSGTLYNIFATGTAGSLTLLFVGSDSLSAYPTGWTQGDDVSYK</sequence>
<protein>
    <submittedName>
        <fullName evidence="1">Uncharacterized protein</fullName>
    </submittedName>
</protein>
<dbReference type="AlphaFoldDB" id="A0A382THF4"/>
<name>A0A382THF4_9ZZZZ</name>
<feature type="non-terminal residue" evidence="1">
    <location>
        <position position="1"/>
    </location>
</feature>
<dbReference type="EMBL" id="UINC01136434">
    <property type="protein sequence ID" value="SVD21202.1"/>
    <property type="molecule type" value="Genomic_DNA"/>
</dbReference>
<evidence type="ECO:0000313" key="1">
    <source>
        <dbReference type="EMBL" id="SVD21202.1"/>
    </source>
</evidence>
<proteinExistence type="predicted"/>
<gene>
    <name evidence="1" type="ORF">METZ01_LOCUS374056</name>
</gene>